<evidence type="ECO:0000313" key="5">
    <source>
        <dbReference type="Proteomes" id="UP000029120"/>
    </source>
</evidence>
<proteinExistence type="predicted"/>
<dbReference type="SMART" id="SM00579">
    <property type="entry name" value="FBD"/>
    <property type="match status" value="1"/>
</dbReference>
<evidence type="ECO:0000259" key="3">
    <source>
        <dbReference type="SMART" id="SM00579"/>
    </source>
</evidence>
<evidence type="ECO:0000256" key="2">
    <source>
        <dbReference type="SAM" id="MobiDB-lite"/>
    </source>
</evidence>
<dbReference type="InterPro" id="IPR006566">
    <property type="entry name" value="FBD"/>
</dbReference>
<feature type="coiled-coil region" evidence="1">
    <location>
        <begin position="357"/>
        <end position="384"/>
    </location>
</feature>
<keyword evidence="5" id="KW-1185">Reference proteome</keyword>
<dbReference type="Gene3D" id="3.80.10.10">
    <property type="entry name" value="Ribonuclease Inhibitor"/>
    <property type="match status" value="1"/>
</dbReference>
<dbReference type="PANTHER" id="PTHR31293">
    <property type="entry name" value="RNI-LIKE SUPERFAMILY PROTEIN"/>
    <property type="match status" value="1"/>
</dbReference>
<evidence type="ECO:0000313" key="4">
    <source>
        <dbReference type="EMBL" id="KFK40003.1"/>
    </source>
</evidence>
<keyword evidence="1" id="KW-0175">Coiled coil</keyword>
<sequence length="468" mass="53444">MFVSKTLVELRLRSEFGVDWWRGGSGTCLPMLKTLNIGSEWVLLCDDLDKFLAAFPVLEGFYLASIEWDSDETVSSASLKKLTIYASGFEDFRNPKSISFDTPNLIYLQYADFVAADYPKVVLTSLVEALLDLMVIEDQVQLIRWANDENVFVLRLRNVSKLMSGIRNVQRLFFSADTIEVLSLCCESMPVFNNLKHLRLRSAVNRGWQAMPVLLRNCPHLETLVHEGLEHCVTDKCGDACDCISQEEKGRSLLSCPVKKLQIKGFRGTLKEKEMIRHFLEYFSCLEEMEVYAEEHDDPTNIEVPRVYKIVATKVHEEVSTEIVLQSQRFSHGGLVQPGSLSQTHMEEISSQFAPRARSLKAELADANAKLADLKERQQDYDARQQDNKRRYNALFDIIVDQMLASALRDRRATDSEEAQNKRDYNALFEILTEQNPMLASALRAQRETSLERGETSRDKEMTGLDQD</sequence>
<dbReference type="InterPro" id="IPR055294">
    <property type="entry name" value="FBL60-like"/>
</dbReference>
<dbReference type="PANTHER" id="PTHR31293:SF16">
    <property type="entry name" value="RNI-LIKE SUPERFAMILY PROTEIN"/>
    <property type="match status" value="1"/>
</dbReference>
<reference evidence="5" key="1">
    <citation type="journal article" date="2015" name="Nat. Plants">
        <title>Genome expansion of Arabis alpina linked with retrotransposition and reduced symmetric DNA methylation.</title>
        <authorList>
            <person name="Willing E.M."/>
            <person name="Rawat V."/>
            <person name="Mandakova T."/>
            <person name="Maumus F."/>
            <person name="James G.V."/>
            <person name="Nordstroem K.J."/>
            <person name="Becker C."/>
            <person name="Warthmann N."/>
            <person name="Chica C."/>
            <person name="Szarzynska B."/>
            <person name="Zytnicki M."/>
            <person name="Albani M.C."/>
            <person name="Kiefer C."/>
            <person name="Bergonzi S."/>
            <person name="Castaings L."/>
            <person name="Mateos J.L."/>
            <person name="Berns M.C."/>
            <person name="Bujdoso N."/>
            <person name="Piofczyk T."/>
            <person name="de Lorenzo L."/>
            <person name="Barrero-Sicilia C."/>
            <person name="Mateos I."/>
            <person name="Piednoel M."/>
            <person name="Hagmann J."/>
            <person name="Chen-Min-Tao R."/>
            <person name="Iglesias-Fernandez R."/>
            <person name="Schuster S.C."/>
            <person name="Alonso-Blanco C."/>
            <person name="Roudier F."/>
            <person name="Carbonero P."/>
            <person name="Paz-Ares J."/>
            <person name="Davis S.J."/>
            <person name="Pecinka A."/>
            <person name="Quesneville H."/>
            <person name="Colot V."/>
            <person name="Lysak M.A."/>
            <person name="Weigel D."/>
            <person name="Coupland G."/>
            <person name="Schneeberger K."/>
        </authorList>
    </citation>
    <scope>NUCLEOTIDE SEQUENCE [LARGE SCALE GENOMIC DNA]</scope>
    <source>
        <strain evidence="5">cv. Pajares</strain>
    </source>
</reference>
<dbReference type="AlphaFoldDB" id="A0A087HD01"/>
<dbReference type="EMBL" id="CM002871">
    <property type="protein sequence ID" value="KFK40003.1"/>
    <property type="molecule type" value="Genomic_DNA"/>
</dbReference>
<dbReference type="Proteomes" id="UP000029120">
    <property type="component" value="Chromosome 3"/>
</dbReference>
<organism evidence="4 5">
    <name type="scientific">Arabis alpina</name>
    <name type="common">Alpine rock-cress</name>
    <dbReference type="NCBI Taxonomy" id="50452"/>
    <lineage>
        <taxon>Eukaryota</taxon>
        <taxon>Viridiplantae</taxon>
        <taxon>Streptophyta</taxon>
        <taxon>Embryophyta</taxon>
        <taxon>Tracheophyta</taxon>
        <taxon>Spermatophyta</taxon>
        <taxon>Magnoliopsida</taxon>
        <taxon>eudicotyledons</taxon>
        <taxon>Gunneridae</taxon>
        <taxon>Pentapetalae</taxon>
        <taxon>rosids</taxon>
        <taxon>malvids</taxon>
        <taxon>Brassicales</taxon>
        <taxon>Brassicaceae</taxon>
        <taxon>Arabideae</taxon>
        <taxon>Arabis</taxon>
    </lineage>
</organism>
<dbReference type="InterPro" id="IPR032675">
    <property type="entry name" value="LRR_dom_sf"/>
</dbReference>
<dbReference type="OMA" id="WNPKNIS"/>
<evidence type="ECO:0000256" key="1">
    <source>
        <dbReference type="SAM" id="Coils"/>
    </source>
</evidence>
<gene>
    <name evidence="4" type="ordered locus">AALP_Aa3g317500</name>
</gene>
<accession>A0A087HD01</accession>
<dbReference type="OrthoDB" id="1034289at2759"/>
<feature type="region of interest" description="Disordered" evidence="2">
    <location>
        <begin position="443"/>
        <end position="468"/>
    </location>
</feature>
<feature type="domain" description="FBD" evidence="3">
    <location>
        <begin position="251"/>
        <end position="320"/>
    </location>
</feature>
<feature type="compositionally biased region" description="Basic and acidic residues" evidence="2">
    <location>
        <begin position="445"/>
        <end position="468"/>
    </location>
</feature>
<name>A0A087HD01_ARAAL</name>
<dbReference type="Gramene" id="KFK40003">
    <property type="protein sequence ID" value="KFK40003"/>
    <property type="gene ID" value="AALP_AA3G317500"/>
</dbReference>
<protein>
    <recommendedName>
        <fullName evidence="3">FBD domain-containing protein</fullName>
    </recommendedName>
</protein>
<dbReference type="SUPFAM" id="SSF52047">
    <property type="entry name" value="RNI-like"/>
    <property type="match status" value="1"/>
</dbReference>